<dbReference type="EMBL" id="BAAARV010000071">
    <property type="protein sequence ID" value="GAA2371416.1"/>
    <property type="molecule type" value="Genomic_DNA"/>
</dbReference>
<keyword evidence="1" id="KW-0732">Signal</keyword>
<organism evidence="2 3">
    <name type="scientific">Dactylosporangium salmoneum</name>
    <dbReference type="NCBI Taxonomy" id="53361"/>
    <lineage>
        <taxon>Bacteria</taxon>
        <taxon>Bacillati</taxon>
        <taxon>Actinomycetota</taxon>
        <taxon>Actinomycetes</taxon>
        <taxon>Micromonosporales</taxon>
        <taxon>Micromonosporaceae</taxon>
        <taxon>Dactylosporangium</taxon>
    </lineage>
</organism>
<sequence>MRPRPIMLLPLLLALSACAGTADGSRPGGPVTPSSIPIDIGPSARVTGNTMPTGIVVDGKELVLFFWGASDSPVFAQAVRDTRTGAVSQDVGMCRGGTGSDLRPPFLALQQCVATDGSLIEFGAFRGEAARVTSQAEGTTTEASFARWDQDTVTVFWLRRQGKPAPEDIFFPDRGETSPGPEAQYPLVTVYNAKGKAVASARIRPGMGQQKGG</sequence>
<evidence type="ECO:0000313" key="3">
    <source>
        <dbReference type="Proteomes" id="UP001501444"/>
    </source>
</evidence>
<evidence type="ECO:0008006" key="4">
    <source>
        <dbReference type="Google" id="ProtNLM"/>
    </source>
</evidence>
<feature type="signal peptide" evidence="1">
    <location>
        <begin position="1"/>
        <end position="19"/>
    </location>
</feature>
<dbReference type="PROSITE" id="PS51257">
    <property type="entry name" value="PROKAR_LIPOPROTEIN"/>
    <property type="match status" value="1"/>
</dbReference>
<feature type="chain" id="PRO_5045312881" description="Lipoprotein" evidence="1">
    <location>
        <begin position="20"/>
        <end position="213"/>
    </location>
</feature>
<keyword evidence="3" id="KW-1185">Reference proteome</keyword>
<protein>
    <recommendedName>
        <fullName evidence="4">Lipoprotein</fullName>
    </recommendedName>
</protein>
<name>A0ABP5U7J9_9ACTN</name>
<reference evidence="3" key="1">
    <citation type="journal article" date="2019" name="Int. J. Syst. Evol. Microbiol.">
        <title>The Global Catalogue of Microorganisms (GCM) 10K type strain sequencing project: providing services to taxonomists for standard genome sequencing and annotation.</title>
        <authorList>
            <consortium name="The Broad Institute Genomics Platform"/>
            <consortium name="The Broad Institute Genome Sequencing Center for Infectious Disease"/>
            <person name="Wu L."/>
            <person name="Ma J."/>
        </authorList>
    </citation>
    <scope>NUCLEOTIDE SEQUENCE [LARGE SCALE GENOMIC DNA]</scope>
    <source>
        <strain evidence="3">JCM 3272</strain>
    </source>
</reference>
<dbReference type="RefSeq" id="WP_344617150.1">
    <property type="nucleotide sequence ID" value="NZ_BAAARV010000071.1"/>
</dbReference>
<comment type="caution">
    <text evidence="2">The sequence shown here is derived from an EMBL/GenBank/DDBJ whole genome shotgun (WGS) entry which is preliminary data.</text>
</comment>
<proteinExistence type="predicted"/>
<evidence type="ECO:0000313" key="2">
    <source>
        <dbReference type="EMBL" id="GAA2371416.1"/>
    </source>
</evidence>
<gene>
    <name evidence="2" type="ORF">GCM10010170_072830</name>
</gene>
<evidence type="ECO:0000256" key="1">
    <source>
        <dbReference type="SAM" id="SignalP"/>
    </source>
</evidence>
<accession>A0ABP5U7J9</accession>
<dbReference type="Proteomes" id="UP001501444">
    <property type="component" value="Unassembled WGS sequence"/>
</dbReference>